<dbReference type="InterPro" id="IPR008972">
    <property type="entry name" value="Cupredoxin"/>
</dbReference>
<dbReference type="PROSITE" id="PS51257">
    <property type="entry name" value="PROKAR_LIPOPROTEIN"/>
    <property type="match status" value="1"/>
</dbReference>
<protein>
    <submittedName>
        <fullName evidence="2">Cupredoxin domain-containing protein</fullName>
    </submittedName>
</protein>
<accession>A0ABV3PK98</accession>
<dbReference type="PANTHER" id="PTHR36507:SF1">
    <property type="entry name" value="BLL1555 PROTEIN"/>
    <property type="match status" value="1"/>
</dbReference>
<dbReference type="SUPFAM" id="SSF49503">
    <property type="entry name" value="Cupredoxins"/>
    <property type="match status" value="1"/>
</dbReference>
<dbReference type="InterPro" id="IPR028096">
    <property type="entry name" value="EfeO_Cupredoxin"/>
</dbReference>
<reference evidence="2 3" key="1">
    <citation type="submission" date="2024-07" db="EMBL/GenBank/DDBJ databases">
        <title>Description of Labrys sedimenti sp. nov., isolated from a diclofenac-degrading enrichment culture.</title>
        <authorList>
            <person name="Tancsics A."/>
            <person name="Csepanyi A."/>
        </authorList>
    </citation>
    <scope>NUCLEOTIDE SEQUENCE [LARGE SCALE GENOMIC DNA]</scope>
    <source>
        <strain evidence="2 3">LMG 23578</strain>
    </source>
</reference>
<organism evidence="2 3">
    <name type="scientific">Labrys neptuniae</name>
    <dbReference type="NCBI Taxonomy" id="376174"/>
    <lineage>
        <taxon>Bacteria</taxon>
        <taxon>Pseudomonadati</taxon>
        <taxon>Pseudomonadota</taxon>
        <taxon>Alphaproteobacteria</taxon>
        <taxon>Hyphomicrobiales</taxon>
        <taxon>Xanthobacteraceae</taxon>
        <taxon>Labrys</taxon>
    </lineage>
</organism>
<dbReference type="Proteomes" id="UP001555786">
    <property type="component" value="Unassembled WGS sequence"/>
</dbReference>
<evidence type="ECO:0000259" key="1">
    <source>
        <dbReference type="Pfam" id="PF13473"/>
    </source>
</evidence>
<dbReference type="RefSeq" id="WP_367623700.1">
    <property type="nucleotide sequence ID" value="NZ_JBFNQD010000002.1"/>
</dbReference>
<dbReference type="InterPro" id="IPR052721">
    <property type="entry name" value="ET_Amicyanin"/>
</dbReference>
<gene>
    <name evidence="2" type="ORF">ABXS05_09395</name>
</gene>
<keyword evidence="3" id="KW-1185">Reference proteome</keyword>
<dbReference type="EMBL" id="JBFNQD010000002">
    <property type="protein sequence ID" value="MEW9305749.1"/>
    <property type="molecule type" value="Genomic_DNA"/>
</dbReference>
<evidence type="ECO:0000313" key="2">
    <source>
        <dbReference type="EMBL" id="MEW9305749.1"/>
    </source>
</evidence>
<proteinExistence type="predicted"/>
<sequence>MRRHSEAGASCRAALGIAAGMILLWGGTACAATIAITVSDLAFEPAVVEARVGDVIEWRNADFVGHTATDRSGQWDVALPEGKSGSIPMTAPGVMSYFCRFHPQMTGIIRVKPKL</sequence>
<dbReference type="Gene3D" id="2.60.40.420">
    <property type="entry name" value="Cupredoxins - blue copper proteins"/>
    <property type="match status" value="1"/>
</dbReference>
<evidence type="ECO:0000313" key="3">
    <source>
        <dbReference type="Proteomes" id="UP001555786"/>
    </source>
</evidence>
<feature type="domain" description="EfeO-type cupredoxin-like" evidence="1">
    <location>
        <begin position="28"/>
        <end position="109"/>
    </location>
</feature>
<name>A0ABV3PK98_9HYPH</name>
<comment type="caution">
    <text evidence="2">The sequence shown here is derived from an EMBL/GenBank/DDBJ whole genome shotgun (WGS) entry which is preliminary data.</text>
</comment>
<dbReference type="PANTHER" id="PTHR36507">
    <property type="entry name" value="BLL1555 PROTEIN"/>
    <property type="match status" value="1"/>
</dbReference>
<dbReference type="Pfam" id="PF13473">
    <property type="entry name" value="Cupredoxin_1"/>
    <property type="match status" value="1"/>
</dbReference>